<evidence type="ECO:0000259" key="1">
    <source>
        <dbReference type="Pfam" id="PF13452"/>
    </source>
</evidence>
<gene>
    <name evidence="2" type="ORF">CKF48_14075</name>
</gene>
<reference evidence="2 3" key="1">
    <citation type="submission" date="2017-08" db="EMBL/GenBank/DDBJ databases">
        <title>Complete Genome Sequence of Bacillus kochii Oregon-R-modENCODE STRAIN BDGP4, isolated from Drosophila melanogaster gut.</title>
        <authorList>
            <person name="Wan K.H."/>
            <person name="Yu C."/>
            <person name="Park S."/>
            <person name="Hammonds A.S."/>
            <person name="Booth B.W."/>
            <person name="Celniker S.E."/>
        </authorList>
    </citation>
    <scope>NUCLEOTIDE SEQUENCE [LARGE SCALE GENOMIC DNA]</scope>
    <source>
        <strain evidence="2 3">BDGP4</strain>
    </source>
</reference>
<dbReference type="KEGG" id="bko:CKF48_14075"/>
<organism evidence="2 3">
    <name type="scientific">Cytobacillus kochii</name>
    <dbReference type="NCBI Taxonomy" id="859143"/>
    <lineage>
        <taxon>Bacteria</taxon>
        <taxon>Bacillati</taxon>
        <taxon>Bacillota</taxon>
        <taxon>Bacilli</taxon>
        <taxon>Bacillales</taxon>
        <taxon>Bacillaceae</taxon>
        <taxon>Cytobacillus</taxon>
    </lineage>
</organism>
<protein>
    <submittedName>
        <fullName evidence="2">Dehydratase</fullName>
    </submittedName>
</protein>
<keyword evidence="3" id="KW-1185">Reference proteome</keyword>
<evidence type="ECO:0000313" key="3">
    <source>
        <dbReference type="Proteomes" id="UP000215137"/>
    </source>
</evidence>
<dbReference type="PIRSF" id="PIRSF018072">
    <property type="entry name" value="UCP018072"/>
    <property type="match status" value="1"/>
</dbReference>
<feature type="domain" description="FAS1-like dehydratase" evidence="1">
    <location>
        <begin position="7"/>
        <end position="134"/>
    </location>
</feature>
<evidence type="ECO:0000313" key="2">
    <source>
        <dbReference type="EMBL" id="ASV68354.1"/>
    </source>
</evidence>
<name>A0A248TJG0_9BACI</name>
<dbReference type="Gene3D" id="3.10.129.10">
    <property type="entry name" value="Hotdog Thioesterase"/>
    <property type="match status" value="1"/>
</dbReference>
<dbReference type="OrthoDB" id="160199at2"/>
<dbReference type="InterPro" id="IPR029069">
    <property type="entry name" value="HotDog_dom_sf"/>
</dbReference>
<dbReference type="CDD" id="cd03441">
    <property type="entry name" value="R_hydratase_like"/>
    <property type="match status" value="1"/>
</dbReference>
<dbReference type="EMBL" id="CP022983">
    <property type="protein sequence ID" value="ASV68354.1"/>
    <property type="molecule type" value="Genomic_DNA"/>
</dbReference>
<dbReference type="Pfam" id="PF13452">
    <property type="entry name" value="FAS1_DH_region"/>
    <property type="match status" value="1"/>
</dbReference>
<accession>A0A248TJG0</accession>
<proteinExistence type="predicted"/>
<dbReference type="SUPFAM" id="SSF54637">
    <property type="entry name" value="Thioesterase/thiol ester dehydrase-isomerase"/>
    <property type="match status" value="1"/>
</dbReference>
<dbReference type="InterPro" id="IPR039569">
    <property type="entry name" value="FAS1-like_DH_region"/>
</dbReference>
<dbReference type="RefSeq" id="WP_095371924.1">
    <property type="nucleotide sequence ID" value="NZ_CP022983.1"/>
</dbReference>
<sequence>MLDQTIIGKTGSTFMFEVDKRHVKQFAQAIGDDNPLYTEPTYANQSPYNGLIAPPTFPVVAGVEGEGIELDLDKKRMLHGEQSFIYHRPLKVGESLTCQIKVADLYEKEGKKGKMQFIILDTEMRDTEGDLVVTSRMNIIYTQPPVQAV</sequence>
<dbReference type="Proteomes" id="UP000215137">
    <property type="component" value="Chromosome"/>
</dbReference>
<dbReference type="InterPro" id="IPR016709">
    <property type="entry name" value="HadA-like"/>
</dbReference>
<dbReference type="AlphaFoldDB" id="A0A248TJG0"/>